<dbReference type="Pfam" id="PF04851">
    <property type="entry name" value="ResIII"/>
    <property type="match status" value="1"/>
</dbReference>
<evidence type="ECO:0000259" key="1">
    <source>
        <dbReference type="SMART" id="SM00487"/>
    </source>
</evidence>
<evidence type="ECO:0000313" key="2">
    <source>
        <dbReference type="EMBL" id="KTC84337.1"/>
    </source>
</evidence>
<gene>
    <name evidence="2" type="ORF">Lcin_1900</name>
    <name evidence="3" type="ORF">NCTC12438_00607</name>
</gene>
<keyword evidence="4" id="KW-1185">Reference proteome</keyword>
<evidence type="ECO:0000313" key="5">
    <source>
        <dbReference type="Proteomes" id="UP000255316"/>
    </source>
</evidence>
<accession>A0A378IH21</accession>
<feature type="domain" description="Helicase ATP-binding" evidence="1">
    <location>
        <begin position="35"/>
        <end position="255"/>
    </location>
</feature>
<dbReference type="InterPro" id="IPR014001">
    <property type="entry name" value="Helicase_ATP-bd"/>
</dbReference>
<organism evidence="3 5">
    <name type="scientific">Legionella cincinnatiensis</name>
    <dbReference type="NCBI Taxonomy" id="28085"/>
    <lineage>
        <taxon>Bacteria</taxon>
        <taxon>Pseudomonadati</taxon>
        <taxon>Pseudomonadota</taxon>
        <taxon>Gammaproteobacteria</taxon>
        <taxon>Legionellales</taxon>
        <taxon>Legionellaceae</taxon>
        <taxon>Legionella</taxon>
    </lineage>
</organism>
<evidence type="ECO:0000313" key="3">
    <source>
        <dbReference type="EMBL" id="STX34015.1"/>
    </source>
</evidence>
<proteinExistence type="predicted"/>
<dbReference type="GO" id="GO:0016787">
    <property type="term" value="F:hydrolase activity"/>
    <property type="evidence" value="ECO:0007669"/>
    <property type="project" value="InterPro"/>
</dbReference>
<dbReference type="EMBL" id="UGNX01000001">
    <property type="protein sequence ID" value="STX34015.1"/>
    <property type="molecule type" value="Genomic_DNA"/>
</dbReference>
<dbReference type="STRING" id="28085.Lcin_1900"/>
<dbReference type="InterPro" id="IPR027417">
    <property type="entry name" value="P-loop_NTPase"/>
</dbReference>
<dbReference type="AlphaFoldDB" id="A0A378IH21"/>
<evidence type="ECO:0000313" key="4">
    <source>
        <dbReference type="Proteomes" id="UP000054854"/>
    </source>
</evidence>
<dbReference type="GO" id="GO:0005524">
    <property type="term" value="F:ATP binding"/>
    <property type="evidence" value="ECO:0007669"/>
    <property type="project" value="InterPro"/>
</dbReference>
<reference evidence="2 4" key="1">
    <citation type="submission" date="2015-11" db="EMBL/GenBank/DDBJ databases">
        <title>Genomic analysis of 38 Legionella species identifies large and diverse effector repertoires.</title>
        <authorList>
            <person name="Burstein D."/>
            <person name="Amaro F."/>
            <person name="Zusman T."/>
            <person name="Lifshitz Z."/>
            <person name="Cohen O."/>
            <person name="Gilbert J.A."/>
            <person name="Pupko T."/>
            <person name="Shuman H.A."/>
            <person name="Segal G."/>
        </authorList>
    </citation>
    <scope>NUCLEOTIDE SEQUENCE [LARGE SCALE GENOMIC DNA]</scope>
    <source>
        <strain evidence="2 4">CDC#72-OH-14</strain>
    </source>
</reference>
<reference evidence="3 5" key="2">
    <citation type="submission" date="2018-06" db="EMBL/GenBank/DDBJ databases">
        <authorList>
            <consortium name="Pathogen Informatics"/>
            <person name="Doyle S."/>
        </authorList>
    </citation>
    <scope>NUCLEOTIDE SEQUENCE [LARGE SCALE GENOMIC DNA]</scope>
    <source>
        <strain evidence="3 5">NCTC12438</strain>
    </source>
</reference>
<dbReference type="Gene3D" id="3.40.50.300">
    <property type="entry name" value="P-loop containing nucleotide triphosphate hydrolases"/>
    <property type="match status" value="2"/>
</dbReference>
<name>A0A378IH21_9GAMM</name>
<dbReference type="Proteomes" id="UP000255316">
    <property type="component" value="Unassembled WGS sequence"/>
</dbReference>
<dbReference type="Proteomes" id="UP000054854">
    <property type="component" value="Unassembled WGS sequence"/>
</dbReference>
<dbReference type="SMART" id="SM00487">
    <property type="entry name" value="DEXDc"/>
    <property type="match status" value="1"/>
</dbReference>
<protein>
    <submittedName>
        <fullName evidence="3">Type III restriction enzyme, res subunit</fullName>
    </submittedName>
</protein>
<dbReference type="InterPro" id="IPR006935">
    <property type="entry name" value="Helicase/UvrB_N"/>
</dbReference>
<dbReference type="OrthoDB" id="9803860at2"/>
<dbReference type="EMBL" id="LNXX01000033">
    <property type="protein sequence ID" value="KTC84337.1"/>
    <property type="molecule type" value="Genomic_DNA"/>
</dbReference>
<sequence length="1039" mass="118312">MNPSNMIKSPSTVRQKGFNFKLENNIQDNPEPIDGFFPMREWQKEAFDKFKDAPLMILNAPMGSGKSWMMCFLSAFKLKHDPKLRCVITVPQTIIASGFIKEKLMMPDGEKIFWLAGHDLCSNKQNEGTIRYVIKWLGSNGNLLSDRILVCTHATIALVYKKLYEERQLDLLSNLLLWVDEAHHVTSSSSQDEQLSPINTSNALGKLVSYLFHSSSSNNQIGLATATYFRGDQRNLIPNEMEKEFKRYNLPYDRYLETMTHLRSFNFDFIICGQDYTNAIEGLVKERKKDIVYIPRPNSLCSTGNKHQEVKNIISQYQGMYGEQENQENKILITLTKGDESFKILDLVDECNREQKKSYLCGKTIKEHRHDVDVIITLGMFKEGANWVWAERSIIIGTRSSLVDTIQMIGRLFRDAENKNHVEVVHLLPFSLEQKDEIVFRENLNNYLKAIYASLILENIFNPVTIQIPKSVESEKNSSIPEHKPVTNWLSKLVPDEIQQSLLFEDIINHWIDIPVGAPKEEFLKSAEPILDKYDIKEHRNELLTQILGQLTRRTLYMSGLSVDEINFDILQDTHALGFLLRYTSGSSDINTFQKLREAIQRGRPPLTMEIIETWIEQFFNKYQKYPLRNDSLIEFAEGNYYGDTWSRIDTALREGLRGLPVGSSLAKLMDTKFGVRNSLDLPQLDTEEIKACMLSYFNNTGKWPDEKSGVIPELPYDTWSSIGSALHKGTRNLPKISLAELRNQLIGRSCKLNLETIRKCINTYHEREGKWPNRNSGAIPELPGDDWSIINSALKSGSRGLLGGSSLALMLSADFGVRNEKNLPDLDIETIKKCMLAHCQRTNTWPNERSGEILELPGETWNRVGSALYRGKRGLPKSSLATLKESFGEKNHYNSPKLTIEEIISWIQAYHNETGNWPTDKSGVIAYAPYKITWCAVNIALKDGLRGLAGGSTLPKLLNEIFGVRNPKDLPDLNLKTIRKCINAHHDREGKCPNRDSGTIPELPGETWSAVITALTKGSRGLEKGWNITKLRKELVNE</sequence>
<dbReference type="GO" id="GO:0003677">
    <property type="term" value="F:DNA binding"/>
    <property type="evidence" value="ECO:0007669"/>
    <property type="project" value="InterPro"/>
</dbReference>
<dbReference type="SUPFAM" id="SSF52540">
    <property type="entry name" value="P-loop containing nucleoside triphosphate hydrolases"/>
    <property type="match status" value="1"/>
</dbReference>